<keyword evidence="2" id="KW-1185">Reference proteome</keyword>
<sequence>MITFRVDVTLEDSWWTIRVPGLLNSFDDEAILTQAERYDEIEAQARDLIAVSTGIDGDRFDIELFYASKDLQVLFDRFQAEREGKS</sequence>
<gene>
    <name evidence="1" type="primary">54</name>
    <name evidence="1" type="ORF">SEA_SKOG_54</name>
</gene>
<dbReference type="Proteomes" id="UP000503093">
    <property type="component" value="Segment"/>
</dbReference>
<evidence type="ECO:0000313" key="2">
    <source>
        <dbReference type="Proteomes" id="UP000503093"/>
    </source>
</evidence>
<evidence type="ECO:0000313" key="1">
    <source>
        <dbReference type="EMBL" id="QIG58206.1"/>
    </source>
</evidence>
<accession>A0A6G6XJK3</accession>
<dbReference type="GeneID" id="64766536"/>
<proteinExistence type="predicted"/>
<dbReference type="EMBL" id="MN908687">
    <property type="protein sequence ID" value="QIG58206.1"/>
    <property type="molecule type" value="Genomic_DNA"/>
</dbReference>
<organism evidence="1 2">
    <name type="scientific">Gordonia phage Skog</name>
    <dbReference type="NCBI Taxonomy" id="2704033"/>
    <lineage>
        <taxon>Viruses</taxon>
        <taxon>Duplodnaviria</taxon>
        <taxon>Heunggongvirae</taxon>
        <taxon>Uroviricota</taxon>
        <taxon>Caudoviricetes</taxon>
        <taxon>Skogvirus</taxon>
        <taxon>Skogvirus Skog</taxon>
    </lineage>
</organism>
<reference evidence="1 2" key="1">
    <citation type="submission" date="2020-01" db="EMBL/GenBank/DDBJ databases">
        <authorList>
            <person name="Alvaro L.E."/>
            <person name="Baker K.N."/>
            <person name="Baxter I.S."/>
            <person name="Brown M.R."/>
            <person name="Driscoll K.D."/>
            <person name="Elrubaie J.M."/>
            <person name="Feith S.L."/>
            <person name="Indihar D.F."/>
            <person name="Knoch V.T."/>
            <person name="Koirtyohann K.M."/>
            <person name="Kratz M.A."/>
            <person name="Lear A.H."/>
            <person name="Lindblom K.E."/>
            <person name="Marcus E.R."/>
            <person name="Murphy M.E."/>
            <person name="Sensor R."/>
            <person name="Sherman S.J."/>
            <person name="Swift V.R."/>
            <person name="White K.E."/>
            <person name="Wills S.J."/>
            <person name="Gatt S.M."/>
            <person name="Lohbauer S.A."/>
            <person name="Power T.R."/>
            <person name="Rosales K.A."/>
            <person name="Sisson B.M."/>
            <person name="Isern S."/>
            <person name="Michael S.F."/>
            <person name="Sunnen C.N."/>
            <person name="Garlena R.A."/>
            <person name="Russell D.A."/>
            <person name="Pope W.H."/>
            <person name="Jacobs-Sera D."/>
            <person name="Hatfull G.F."/>
        </authorList>
    </citation>
    <scope>NUCLEOTIDE SEQUENCE [LARGE SCALE GENOMIC DNA]</scope>
</reference>
<dbReference type="KEGG" id="vg:64766536"/>
<name>A0A6G6XJK3_9CAUD</name>
<dbReference type="RefSeq" id="YP_010059304.1">
    <property type="nucleotide sequence ID" value="NC_054725.1"/>
</dbReference>
<protein>
    <submittedName>
        <fullName evidence="1">HicB-like antitoxin</fullName>
    </submittedName>
</protein>